<comment type="similarity">
    <text evidence="1 5 6">Belongs to the peptidase S8 family.</text>
</comment>
<evidence type="ECO:0000256" key="1">
    <source>
        <dbReference type="ARBA" id="ARBA00011073"/>
    </source>
</evidence>
<keyword evidence="4 5" id="KW-0720">Serine protease</keyword>
<dbReference type="PANTHER" id="PTHR43806">
    <property type="entry name" value="PEPTIDASE S8"/>
    <property type="match status" value="1"/>
</dbReference>
<evidence type="ECO:0000259" key="7">
    <source>
        <dbReference type="Pfam" id="PF00082"/>
    </source>
</evidence>
<evidence type="ECO:0000256" key="3">
    <source>
        <dbReference type="ARBA" id="ARBA00022801"/>
    </source>
</evidence>
<dbReference type="EMBL" id="SBIQ01000031">
    <property type="protein sequence ID" value="KAF7684061.1"/>
    <property type="molecule type" value="Genomic_DNA"/>
</dbReference>
<dbReference type="InterPro" id="IPR036852">
    <property type="entry name" value="Peptidase_S8/S53_dom_sf"/>
</dbReference>
<protein>
    <submittedName>
        <fullName evidence="8">Subtilisin-like proteinase 1</fullName>
    </submittedName>
</protein>
<feature type="active site" description="Charge relay system" evidence="5">
    <location>
        <position position="406"/>
    </location>
</feature>
<sequence>MLLLFIANILSYHKSQETNQYIVIFRRPDNVKEDADMEQKIYAANYTRIASLLTKDDKVTKRFTNGYIGKFTRKTTKMFEEDPSVAIVEKDTSISIQNEFKVYDEIPFISYYLEMTTPVEEEYMGIGIQHNATWGLSRISSGKKYNGNDIFEYPKSAGQNVNVYVIDTGVDVSHPEFEGRAKWGVNLVEDSPDTDENGHGTHCAGVIAGKTTGISKKSQIIAVKSLDKDGQGLISRVILGLDYVIRDHSRRTNVMNNSLKEWFLNSKKHKMKNIYSESEKKDGKVKRKNSHFMKLLSEYLEIEEIKPKSIVNMSVGGIQSRALDFAIQYAKDLGIHFAVAAGNDHEDACEYSPGSSRDVMTVGASTREDKVARFSNYGECVDLFAPGVDILSTWKEGQFRVTTGTSMASPHVAGAMALYLGEGHYKPNELIEQMKHDSLNIIDEDDEDDSIFNHWPFKELLFKEENHLPLVSIKNLLNRVKKKSKKELNTNL</sequence>
<evidence type="ECO:0000256" key="4">
    <source>
        <dbReference type="ARBA" id="ARBA00022825"/>
    </source>
</evidence>
<dbReference type="InterPro" id="IPR050131">
    <property type="entry name" value="Peptidase_S8_subtilisin-like"/>
</dbReference>
<dbReference type="InterPro" id="IPR022398">
    <property type="entry name" value="Peptidase_S8_His-AS"/>
</dbReference>
<evidence type="ECO:0000313" key="9">
    <source>
        <dbReference type="Proteomes" id="UP001516464"/>
    </source>
</evidence>
<dbReference type="PANTHER" id="PTHR43806:SF11">
    <property type="entry name" value="CEREVISIN-RELATED"/>
    <property type="match status" value="1"/>
</dbReference>
<evidence type="ECO:0000256" key="2">
    <source>
        <dbReference type="ARBA" id="ARBA00022670"/>
    </source>
</evidence>
<dbReference type="PROSITE" id="PS00136">
    <property type="entry name" value="SUBTILASE_ASP"/>
    <property type="match status" value="1"/>
</dbReference>
<name>A0ABQ7I110_9MICR</name>
<reference evidence="8 9" key="1">
    <citation type="submission" date="2019-01" db="EMBL/GenBank/DDBJ databases">
        <title>Genomes sequencing and comparative genomics of infectious freshwater microsporidia, Cucumispora dikerogammari and Thelohania contejeani.</title>
        <authorList>
            <person name="Cormier A."/>
            <person name="Giraud I."/>
            <person name="Wattier R."/>
            <person name="Teixeira M."/>
            <person name="Grandjean F."/>
            <person name="Rigaud T."/>
            <person name="Cordaux R."/>
        </authorList>
    </citation>
    <scope>NUCLEOTIDE SEQUENCE [LARGE SCALE GENOMIC DNA]</scope>
    <source>
        <strain evidence="8">T1</strain>
        <tissue evidence="8">Spores</tissue>
    </source>
</reference>
<dbReference type="InterPro" id="IPR000209">
    <property type="entry name" value="Peptidase_S8/S53_dom"/>
</dbReference>
<proteinExistence type="inferred from homology"/>
<dbReference type="PROSITE" id="PS00137">
    <property type="entry name" value="SUBTILASE_HIS"/>
    <property type="match status" value="1"/>
</dbReference>
<dbReference type="Gene3D" id="3.40.50.200">
    <property type="entry name" value="Peptidase S8/S53 domain"/>
    <property type="match status" value="2"/>
</dbReference>
<dbReference type="SUPFAM" id="SSF54897">
    <property type="entry name" value="Protease propeptides/inhibitors"/>
    <property type="match status" value="1"/>
</dbReference>
<dbReference type="Pfam" id="PF00082">
    <property type="entry name" value="Peptidase_S8"/>
    <property type="match status" value="1"/>
</dbReference>
<gene>
    <name evidence="8" type="primary">SPL1</name>
    <name evidence="8" type="ORF">TCON_0735</name>
</gene>
<dbReference type="Proteomes" id="UP001516464">
    <property type="component" value="Unassembled WGS sequence"/>
</dbReference>
<evidence type="ECO:0000313" key="8">
    <source>
        <dbReference type="EMBL" id="KAF7684061.1"/>
    </source>
</evidence>
<feature type="active site" description="Charge relay system" evidence="5">
    <location>
        <position position="199"/>
    </location>
</feature>
<dbReference type="InterPro" id="IPR023828">
    <property type="entry name" value="Peptidase_S8_Ser-AS"/>
</dbReference>
<accession>A0ABQ7I110</accession>
<feature type="domain" description="Peptidase S8/S53" evidence="7">
    <location>
        <begin position="158"/>
        <end position="429"/>
    </location>
</feature>
<comment type="caution">
    <text evidence="8">The sequence shown here is derived from an EMBL/GenBank/DDBJ whole genome shotgun (WGS) entry which is preliminary data.</text>
</comment>
<dbReference type="InterPro" id="IPR015500">
    <property type="entry name" value="Peptidase_S8_subtilisin-rel"/>
</dbReference>
<evidence type="ECO:0000256" key="5">
    <source>
        <dbReference type="PROSITE-ProRule" id="PRU01240"/>
    </source>
</evidence>
<evidence type="ECO:0000256" key="6">
    <source>
        <dbReference type="RuleBase" id="RU003355"/>
    </source>
</evidence>
<dbReference type="CDD" id="cd04077">
    <property type="entry name" value="Peptidases_S8_PCSK9_ProteinaseK_like"/>
    <property type="match status" value="1"/>
</dbReference>
<organism evidence="8 9">
    <name type="scientific">Astathelohania contejeani</name>
    <dbReference type="NCBI Taxonomy" id="164912"/>
    <lineage>
        <taxon>Eukaryota</taxon>
        <taxon>Fungi</taxon>
        <taxon>Fungi incertae sedis</taxon>
        <taxon>Microsporidia</taxon>
        <taxon>Astathelohaniidae</taxon>
        <taxon>Astathelohania</taxon>
    </lineage>
</organism>
<feature type="active site" description="Charge relay system" evidence="5">
    <location>
        <position position="167"/>
    </location>
</feature>
<dbReference type="SUPFAM" id="SSF52743">
    <property type="entry name" value="Subtilisin-like"/>
    <property type="match status" value="1"/>
</dbReference>
<dbReference type="PROSITE" id="PS51892">
    <property type="entry name" value="SUBTILASE"/>
    <property type="match status" value="1"/>
</dbReference>
<keyword evidence="3 5" id="KW-0378">Hydrolase</keyword>
<dbReference type="PROSITE" id="PS00138">
    <property type="entry name" value="SUBTILASE_SER"/>
    <property type="match status" value="1"/>
</dbReference>
<dbReference type="PRINTS" id="PR00723">
    <property type="entry name" value="SUBTILISIN"/>
</dbReference>
<keyword evidence="2 5" id="KW-0645">Protease</keyword>
<dbReference type="InterPro" id="IPR023827">
    <property type="entry name" value="Peptidase_S8_Asp-AS"/>
</dbReference>
<keyword evidence="9" id="KW-1185">Reference proteome</keyword>
<dbReference type="InterPro" id="IPR034193">
    <property type="entry name" value="PCSK9_ProteinaseK-like"/>
</dbReference>